<keyword evidence="6" id="KW-0963">Cytoplasm</keyword>
<feature type="active site" description="Proton acceptor" evidence="10">
    <location>
        <position position="347"/>
    </location>
</feature>
<protein>
    <recommendedName>
        <fullName evidence="5">Beta-ketoadipyl-CoA thiolase</fullName>
        <ecNumber evidence="4">2.3.1.174</ecNumber>
    </recommendedName>
    <alternativeName>
        <fullName evidence="9">3-oxoadipyl-CoA thiolase</fullName>
    </alternativeName>
</protein>
<evidence type="ECO:0000313" key="14">
    <source>
        <dbReference type="EMBL" id="QIT16803.1"/>
    </source>
</evidence>
<reference evidence="14 15" key="1">
    <citation type="submission" date="2020-03" db="EMBL/GenBank/DDBJ databases">
        <authorList>
            <person name="Zhang L."/>
            <person name="Han X."/>
            <person name="Chen Y."/>
            <person name="Yu Y."/>
        </authorList>
    </citation>
    <scope>NUCLEOTIDE SEQUENCE [LARGE SCALE GENOMIC DNA]</scope>
    <source>
        <strain evidence="14 15">A1254</strain>
    </source>
</reference>
<evidence type="ECO:0000256" key="9">
    <source>
        <dbReference type="ARBA" id="ARBA00041222"/>
    </source>
</evidence>
<organism evidence="14 15">
    <name type="scientific">Acinetobacter pittii</name>
    <name type="common">Acinetobacter genomosp. 3</name>
    <dbReference type="NCBI Taxonomy" id="48296"/>
    <lineage>
        <taxon>Bacteria</taxon>
        <taxon>Pseudomonadati</taxon>
        <taxon>Pseudomonadota</taxon>
        <taxon>Gammaproteobacteria</taxon>
        <taxon>Moraxellales</taxon>
        <taxon>Moraxellaceae</taxon>
        <taxon>Acinetobacter</taxon>
        <taxon>Acinetobacter calcoaceticus/baumannii complex</taxon>
    </lineage>
</organism>
<keyword evidence="7 11" id="KW-0808">Transferase</keyword>
<dbReference type="NCBIfam" id="TIGR01930">
    <property type="entry name" value="AcCoA-C-Actrans"/>
    <property type="match status" value="1"/>
</dbReference>
<dbReference type="Proteomes" id="UP000501692">
    <property type="component" value="Chromosome"/>
</dbReference>
<dbReference type="FunFam" id="3.40.47.10:FF:000010">
    <property type="entry name" value="Acetyl-CoA acetyltransferase (Thiolase)"/>
    <property type="match status" value="1"/>
</dbReference>
<evidence type="ECO:0000256" key="8">
    <source>
        <dbReference type="ARBA" id="ARBA00023315"/>
    </source>
</evidence>
<dbReference type="SUPFAM" id="SSF53901">
    <property type="entry name" value="Thiolase-like"/>
    <property type="match status" value="2"/>
</dbReference>
<dbReference type="GO" id="GO:0044281">
    <property type="term" value="P:small molecule metabolic process"/>
    <property type="evidence" value="ECO:0007669"/>
    <property type="project" value="UniProtKB-ARBA"/>
</dbReference>
<feature type="domain" description="Thiolase C-terminal" evidence="13">
    <location>
        <begin position="269"/>
        <end position="389"/>
    </location>
</feature>
<dbReference type="InterPro" id="IPR020616">
    <property type="entry name" value="Thiolase_N"/>
</dbReference>
<comment type="pathway">
    <text evidence="2">Aromatic compound metabolism; beta-ketoadipate pathway; acetyl-CoA and succinyl-CoA from 3-oxoadipate: step 2/2.</text>
</comment>
<dbReference type="Pfam" id="PF02803">
    <property type="entry name" value="Thiolase_C"/>
    <property type="match status" value="1"/>
</dbReference>
<evidence type="ECO:0000259" key="12">
    <source>
        <dbReference type="Pfam" id="PF00108"/>
    </source>
</evidence>
<evidence type="ECO:0000259" key="13">
    <source>
        <dbReference type="Pfam" id="PF02803"/>
    </source>
</evidence>
<dbReference type="CDD" id="cd00751">
    <property type="entry name" value="thiolase"/>
    <property type="match status" value="1"/>
</dbReference>
<keyword evidence="8 11" id="KW-0012">Acyltransferase</keyword>
<evidence type="ECO:0000256" key="5">
    <source>
        <dbReference type="ARBA" id="ARBA00016181"/>
    </source>
</evidence>
<dbReference type="InterPro" id="IPR020615">
    <property type="entry name" value="Thiolase_acyl_enz_int_AS"/>
</dbReference>
<evidence type="ECO:0000256" key="6">
    <source>
        <dbReference type="ARBA" id="ARBA00022490"/>
    </source>
</evidence>
<comment type="similarity">
    <text evidence="3 11">Belongs to the thiolase-like superfamily. Thiolase family.</text>
</comment>
<evidence type="ECO:0000256" key="7">
    <source>
        <dbReference type="ARBA" id="ARBA00022679"/>
    </source>
</evidence>
<proteinExistence type="inferred from homology"/>
<dbReference type="InterPro" id="IPR020610">
    <property type="entry name" value="Thiolase_AS"/>
</dbReference>
<dbReference type="PROSITE" id="PS00099">
    <property type="entry name" value="THIOLASE_3"/>
    <property type="match status" value="1"/>
</dbReference>
<feature type="domain" description="Thiolase N-terminal" evidence="12">
    <location>
        <begin position="4"/>
        <end position="260"/>
    </location>
</feature>
<dbReference type="InterPro" id="IPR020617">
    <property type="entry name" value="Thiolase_C"/>
</dbReference>
<accession>A0A6H0FR24</accession>
<dbReference type="InterPro" id="IPR002155">
    <property type="entry name" value="Thiolase"/>
</dbReference>
<dbReference type="RefSeq" id="WP_167563071.1">
    <property type="nucleotide sequence ID" value="NZ_CP049806.1"/>
</dbReference>
<evidence type="ECO:0000256" key="2">
    <source>
        <dbReference type="ARBA" id="ARBA00005071"/>
    </source>
</evidence>
<evidence type="ECO:0000256" key="4">
    <source>
        <dbReference type="ARBA" id="ARBA00012233"/>
    </source>
</evidence>
<dbReference type="InterPro" id="IPR016039">
    <property type="entry name" value="Thiolase-like"/>
</dbReference>
<dbReference type="PANTHER" id="PTHR18919:SF164">
    <property type="entry name" value="ACETYL-COA ACETYLTRANSFERASE"/>
    <property type="match status" value="1"/>
</dbReference>
<dbReference type="Pfam" id="PF00108">
    <property type="entry name" value="Thiolase_N"/>
    <property type="match status" value="1"/>
</dbReference>
<feature type="active site" description="Proton acceptor" evidence="10">
    <location>
        <position position="377"/>
    </location>
</feature>
<dbReference type="Gene3D" id="3.40.47.10">
    <property type="match status" value="2"/>
</dbReference>
<name>A0A6H0FR24_ACIPI</name>
<dbReference type="PIRSF" id="PIRSF000429">
    <property type="entry name" value="Ac-CoA_Ac_transf"/>
    <property type="match status" value="1"/>
</dbReference>
<gene>
    <name evidence="14" type="ORF">G8E09_03205</name>
</gene>
<evidence type="ECO:0000256" key="11">
    <source>
        <dbReference type="RuleBase" id="RU003557"/>
    </source>
</evidence>
<dbReference type="GO" id="GO:0033812">
    <property type="term" value="F:3-oxoadipyl-CoA thiolase activity"/>
    <property type="evidence" value="ECO:0007669"/>
    <property type="project" value="UniProtKB-EC"/>
</dbReference>
<dbReference type="EMBL" id="CP049806">
    <property type="protein sequence ID" value="QIT16803.1"/>
    <property type="molecule type" value="Genomic_DNA"/>
</dbReference>
<dbReference type="EC" id="2.3.1.174" evidence="4"/>
<dbReference type="PANTHER" id="PTHR18919">
    <property type="entry name" value="ACETYL-COA C-ACYLTRANSFERASE"/>
    <property type="match status" value="1"/>
</dbReference>
<evidence type="ECO:0000313" key="15">
    <source>
        <dbReference type="Proteomes" id="UP000501692"/>
    </source>
</evidence>
<dbReference type="PROSITE" id="PS00098">
    <property type="entry name" value="THIOLASE_1"/>
    <property type="match status" value="1"/>
</dbReference>
<feature type="active site" description="Acyl-thioester intermediate" evidence="10">
    <location>
        <position position="88"/>
    </location>
</feature>
<dbReference type="AlphaFoldDB" id="A0A6H0FR24"/>
<evidence type="ECO:0000256" key="10">
    <source>
        <dbReference type="PIRSR" id="PIRSR000429-1"/>
    </source>
</evidence>
<evidence type="ECO:0000256" key="3">
    <source>
        <dbReference type="ARBA" id="ARBA00010982"/>
    </source>
</evidence>
<evidence type="ECO:0000256" key="1">
    <source>
        <dbReference type="ARBA" id="ARBA00003720"/>
    </source>
</evidence>
<sequence>MTDIVIVNGARTAMGGFQGSLSGLTAPELGAVTIKEAIARAGLQPTDVEEVIMGCVLPAGLKQGPARQAMRKAGLPDSTGAVTINKLCGSGMKAVMQAADMIKAGSAEVVVAGGMESMTNAPYVLPKARAGYRMGHGEIKDHMFFDGLEDAETGRLMGSFAQDMANTRGYTREQMDDFAIRSLKRAQTAITEGYFKDEIVPVTVPSRKGEVVVDQDEQPLNAKIDKIPSLKPAFAKDGTITAANASSISDGASALVLTSSEVAAKRGLQPLAKIIATASNSQHPSEFTIAPVGAIEKVLKKAGWNAQDVDLWEINEAFAMVTMCPIDDFKLDAEKVNINGGACALGHPVGSTGSRIILTLIHALKRTGGKKGIAALCIGGGEATAVAIELI</sequence>
<comment type="function">
    <text evidence="1">Catalyzes thiolytic cleavage of beta-ketoadipyl-CoA to succinyl-CoA and acetyl-CoA.</text>
</comment>